<keyword evidence="3 8" id="KW-0436">Ligase</keyword>
<dbReference type="NCBIfam" id="TIGR02432">
    <property type="entry name" value="lysidine_TilS_N"/>
    <property type="match status" value="1"/>
</dbReference>
<dbReference type="InterPro" id="IPR012094">
    <property type="entry name" value="tRNA_Ile_lys_synt"/>
</dbReference>
<dbReference type="CDD" id="cd01992">
    <property type="entry name" value="TilS_N"/>
    <property type="match status" value="1"/>
</dbReference>
<dbReference type="EMBL" id="VMNH01000004">
    <property type="protein sequence ID" value="TVO77651.1"/>
    <property type="molecule type" value="Genomic_DNA"/>
</dbReference>
<keyword evidence="11" id="KW-1185">Reference proteome</keyword>
<dbReference type="GO" id="GO:0005737">
    <property type="term" value="C:cytoplasm"/>
    <property type="evidence" value="ECO:0007669"/>
    <property type="project" value="UniProtKB-SubCell"/>
</dbReference>
<dbReference type="Pfam" id="PF11734">
    <property type="entry name" value="TilS_C"/>
    <property type="match status" value="1"/>
</dbReference>
<dbReference type="PANTHER" id="PTHR43033">
    <property type="entry name" value="TRNA(ILE)-LYSIDINE SYNTHASE-RELATED"/>
    <property type="match status" value="1"/>
</dbReference>
<proteinExistence type="inferred from homology"/>
<dbReference type="SUPFAM" id="SSF56037">
    <property type="entry name" value="PheT/TilS domain"/>
    <property type="match status" value="1"/>
</dbReference>
<dbReference type="OrthoDB" id="9807403at2"/>
<evidence type="ECO:0000256" key="4">
    <source>
        <dbReference type="ARBA" id="ARBA00022694"/>
    </source>
</evidence>
<protein>
    <recommendedName>
        <fullName evidence="8">tRNA(Ile)-lysidine synthase</fullName>
        <ecNumber evidence="8">6.3.4.19</ecNumber>
    </recommendedName>
    <alternativeName>
        <fullName evidence="8">tRNA(Ile)-2-lysyl-cytidine synthase</fullName>
    </alternativeName>
    <alternativeName>
        <fullName evidence="8">tRNA(Ile)-lysidine synthetase</fullName>
    </alternativeName>
</protein>
<dbReference type="HAMAP" id="MF_01161">
    <property type="entry name" value="tRNA_Ile_lys_synt"/>
    <property type="match status" value="1"/>
</dbReference>
<dbReference type="GO" id="GO:0005524">
    <property type="term" value="F:ATP binding"/>
    <property type="evidence" value="ECO:0007669"/>
    <property type="project" value="UniProtKB-UniRule"/>
</dbReference>
<dbReference type="Gene3D" id="3.40.50.620">
    <property type="entry name" value="HUPs"/>
    <property type="match status" value="1"/>
</dbReference>
<evidence type="ECO:0000256" key="6">
    <source>
        <dbReference type="ARBA" id="ARBA00022840"/>
    </source>
</evidence>
<dbReference type="SUPFAM" id="SSF52402">
    <property type="entry name" value="Adenine nucleotide alpha hydrolases-like"/>
    <property type="match status" value="1"/>
</dbReference>
<dbReference type="RefSeq" id="WP_144357376.1">
    <property type="nucleotide sequence ID" value="NZ_VMNH01000004.1"/>
</dbReference>
<dbReference type="InterPro" id="IPR014729">
    <property type="entry name" value="Rossmann-like_a/b/a_fold"/>
</dbReference>
<reference evidence="10 11" key="1">
    <citation type="submission" date="2019-07" db="EMBL/GenBank/DDBJ databases">
        <title>The pathways for chlorine oxyanion respiration interact through the shared metabolite chlorate.</title>
        <authorList>
            <person name="Barnum T.P."/>
            <person name="Cheng Y."/>
            <person name="Hill K.A."/>
            <person name="Lucas L.N."/>
            <person name="Carlson H.K."/>
            <person name="Coates J.D."/>
        </authorList>
    </citation>
    <scope>NUCLEOTIDE SEQUENCE [LARGE SCALE GENOMIC DNA]</scope>
    <source>
        <strain evidence="10 11">BK-1</strain>
    </source>
</reference>
<gene>
    <name evidence="8 10" type="primary">tilS</name>
    <name evidence="10" type="ORF">FHP88_02290</name>
</gene>
<dbReference type="InterPro" id="IPR011063">
    <property type="entry name" value="TilS/TtcA_N"/>
</dbReference>
<comment type="caution">
    <text evidence="10">The sequence shown here is derived from an EMBL/GenBank/DDBJ whole genome shotgun (WGS) entry which is preliminary data.</text>
</comment>
<accession>A0A558DV93</accession>
<evidence type="ECO:0000256" key="1">
    <source>
        <dbReference type="ARBA" id="ARBA00004496"/>
    </source>
</evidence>
<keyword evidence="2 8" id="KW-0963">Cytoplasm</keyword>
<sequence>MSFTPESLLAKLLQYPTPTGYLVAFSGGMDSHVLLDALASIQSSLAAPIRAIHTDHGLQSQSADWTIHCRSICSAYGLPLTDCQLRLQPVTGESLEALAREARYAAIVAEMKSGELLLTAHHQDDQAETLLLQLLRGAGLSGLASMPTWNEFAQGYHARPLLNYSHKELEEYANQKGLCWIEDGSNQDTTFDRNYLRHEVMPLLRSRWPAMPKTLSRSARHCADADQLLDDFLTQQLKQILNPEDGTLGISALRALPAHHVGPLLRTWIKRSQFNMPDTVTLSRIANEVLLADEDRNPLVCWSGAEVRRYRDRLYLMSPLEYFDASQALIWKGERILNLPEGLGTLRIGQQDSEMSPISLHTGQYRVRFRQGGEWCRPVGRGIKKRVKHLLQEHRVLPWMRERIPLLEIDGEIAAVIGICHCEPLTRFFSDPQLVINWDCPLIWHQ</sequence>
<dbReference type="Pfam" id="PF01171">
    <property type="entry name" value="ATP_bind_3"/>
    <property type="match status" value="1"/>
</dbReference>
<dbReference type="GO" id="GO:0032267">
    <property type="term" value="F:tRNA(Ile)-lysidine synthase activity"/>
    <property type="evidence" value="ECO:0007669"/>
    <property type="project" value="UniProtKB-EC"/>
</dbReference>
<dbReference type="Proteomes" id="UP000316649">
    <property type="component" value="Unassembled WGS sequence"/>
</dbReference>
<evidence type="ECO:0000313" key="10">
    <source>
        <dbReference type="EMBL" id="TVO77651.1"/>
    </source>
</evidence>
<evidence type="ECO:0000256" key="5">
    <source>
        <dbReference type="ARBA" id="ARBA00022741"/>
    </source>
</evidence>
<evidence type="ECO:0000259" key="9">
    <source>
        <dbReference type="SMART" id="SM00977"/>
    </source>
</evidence>
<evidence type="ECO:0000256" key="3">
    <source>
        <dbReference type="ARBA" id="ARBA00022598"/>
    </source>
</evidence>
<dbReference type="EC" id="6.3.4.19" evidence="8"/>
<feature type="domain" description="Lysidine-tRNA(Ile) synthetase C-terminal" evidence="9">
    <location>
        <begin position="365"/>
        <end position="438"/>
    </location>
</feature>
<organism evidence="10 11">
    <name type="scientific">Sedimenticola selenatireducens</name>
    <dbReference type="NCBI Taxonomy" id="191960"/>
    <lineage>
        <taxon>Bacteria</taxon>
        <taxon>Pseudomonadati</taxon>
        <taxon>Pseudomonadota</taxon>
        <taxon>Gammaproteobacteria</taxon>
        <taxon>Chromatiales</taxon>
        <taxon>Sedimenticolaceae</taxon>
        <taxon>Sedimenticola</taxon>
    </lineage>
</organism>
<dbReference type="InterPro" id="IPR012795">
    <property type="entry name" value="tRNA_Ile_lys_synt_N"/>
</dbReference>
<evidence type="ECO:0000256" key="2">
    <source>
        <dbReference type="ARBA" id="ARBA00022490"/>
    </source>
</evidence>
<dbReference type="Gene3D" id="1.20.59.20">
    <property type="match status" value="1"/>
</dbReference>
<keyword evidence="6 8" id="KW-0067">ATP-binding</keyword>
<comment type="function">
    <text evidence="8">Ligates lysine onto the cytidine present at position 34 of the AUA codon-specific tRNA(Ile) that contains the anticodon CAU, in an ATP-dependent manner. Cytidine is converted to lysidine, thus changing the amino acid specificity of the tRNA from methionine to isoleucine.</text>
</comment>
<dbReference type="GO" id="GO:0006400">
    <property type="term" value="P:tRNA modification"/>
    <property type="evidence" value="ECO:0007669"/>
    <property type="project" value="UniProtKB-UniRule"/>
</dbReference>
<dbReference type="InterPro" id="IPR012796">
    <property type="entry name" value="Lysidine-tRNA-synth_C"/>
</dbReference>
<keyword evidence="5 8" id="KW-0547">Nucleotide-binding</keyword>
<comment type="catalytic activity">
    <reaction evidence="7 8">
        <text>cytidine(34) in tRNA(Ile2) + L-lysine + ATP = lysidine(34) in tRNA(Ile2) + AMP + diphosphate + H(+)</text>
        <dbReference type="Rhea" id="RHEA:43744"/>
        <dbReference type="Rhea" id="RHEA-COMP:10625"/>
        <dbReference type="Rhea" id="RHEA-COMP:10670"/>
        <dbReference type="ChEBI" id="CHEBI:15378"/>
        <dbReference type="ChEBI" id="CHEBI:30616"/>
        <dbReference type="ChEBI" id="CHEBI:32551"/>
        <dbReference type="ChEBI" id="CHEBI:33019"/>
        <dbReference type="ChEBI" id="CHEBI:82748"/>
        <dbReference type="ChEBI" id="CHEBI:83665"/>
        <dbReference type="ChEBI" id="CHEBI:456215"/>
        <dbReference type="EC" id="6.3.4.19"/>
    </reaction>
</comment>
<dbReference type="InterPro" id="IPR015262">
    <property type="entry name" value="tRNA_Ile_lys_synt_subst-bd"/>
</dbReference>
<keyword evidence="4 8" id="KW-0819">tRNA processing</keyword>
<evidence type="ECO:0000256" key="8">
    <source>
        <dbReference type="HAMAP-Rule" id="MF_01161"/>
    </source>
</evidence>
<comment type="domain">
    <text evidence="8">The N-terminal region contains the highly conserved SGGXDS motif, predicted to be a P-loop motif involved in ATP binding.</text>
</comment>
<dbReference type="SMART" id="SM00977">
    <property type="entry name" value="TilS_C"/>
    <property type="match status" value="1"/>
</dbReference>
<dbReference type="PANTHER" id="PTHR43033:SF1">
    <property type="entry name" value="TRNA(ILE)-LYSIDINE SYNTHASE-RELATED"/>
    <property type="match status" value="1"/>
</dbReference>
<evidence type="ECO:0000313" key="11">
    <source>
        <dbReference type="Proteomes" id="UP000316649"/>
    </source>
</evidence>
<name>A0A558DV93_9GAMM</name>
<dbReference type="Pfam" id="PF09179">
    <property type="entry name" value="TilS"/>
    <property type="match status" value="1"/>
</dbReference>
<evidence type="ECO:0000256" key="7">
    <source>
        <dbReference type="ARBA" id="ARBA00048539"/>
    </source>
</evidence>
<comment type="similarity">
    <text evidence="8">Belongs to the tRNA(Ile)-lysidine synthase family.</text>
</comment>
<comment type="subcellular location">
    <subcellularLocation>
        <location evidence="1 8">Cytoplasm</location>
    </subcellularLocation>
</comment>
<feature type="binding site" evidence="8">
    <location>
        <begin position="26"/>
        <end position="31"/>
    </location>
    <ligand>
        <name>ATP</name>
        <dbReference type="ChEBI" id="CHEBI:30616"/>
    </ligand>
</feature>
<dbReference type="SUPFAM" id="SSF82829">
    <property type="entry name" value="MesJ substrate recognition domain-like"/>
    <property type="match status" value="1"/>
</dbReference>
<dbReference type="AlphaFoldDB" id="A0A558DV93"/>
<dbReference type="NCBIfam" id="TIGR02433">
    <property type="entry name" value="lysidine_TilS_C"/>
    <property type="match status" value="1"/>
</dbReference>